<evidence type="ECO:0000313" key="3">
    <source>
        <dbReference type="EMBL" id="ARE87548.1"/>
    </source>
</evidence>
<dbReference type="Proteomes" id="UP000177894">
    <property type="component" value="Chromosome"/>
</dbReference>
<evidence type="ECO:0000313" key="4">
    <source>
        <dbReference type="Proteomes" id="UP000177894"/>
    </source>
</evidence>
<reference evidence="2 4" key="1">
    <citation type="submission" date="2016-10" db="EMBL/GenBank/DDBJ databases">
        <title>Complete Genome Sequence of Acetogen Clostridium formicoaceticum ATCC 27076.</title>
        <authorList>
            <person name="Bao T."/>
            <person name="Cheng C."/>
            <person name="Zhao J."/>
            <person name="Yang S.-T."/>
            <person name="Wang J."/>
            <person name="Wang M."/>
        </authorList>
    </citation>
    <scope>NUCLEOTIDE SEQUENCE [LARGE SCALE GENOMIC DNA]</scope>
    <source>
        <strain evidence="2 4">ATCC 27076</strain>
    </source>
</reference>
<evidence type="ECO:0000313" key="2">
    <source>
        <dbReference type="EMBL" id="AOY77048.1"/>
    </source>
</evidence>
<reference evidence="3 5" key="2">
    <citation type="submission" date="2017-03" db="EMBL/GenBank/DDBJ databases">
        <title>Complete sequence of Clostridium formicaceticum DSM 92.</title>
        <authorList>
            <person name="Poehlein A."/>
            <person name="Karl M."/>
            <person name="Bengelsdorf F.R."/>
            <person name="Duerre P."/>
            <person name="Daniel R."/>
        </authorList>
    </citation>
    <scope>NUCLEOTIDE SEQUENCE [LARGE SCALE GENOMIC DNA]</scope>
    <source>
        <strain evidence="3 5">DSM 92</strain>
    </source>
</reference>
<dbReference type="RefSeq" id="WP_070969730.1">
    <property type="nucleotide sequence ID" value="NZ_CP017603.1"/>
</dbReference>
<organism evidence="3 5">
    <name type="scientific">Clostridium formicaceticum</name>
    <dbReference type="NCBI Taxonomy" id="1497"/>
    <lineage>
        <taxon>Bacteria</taxon>
        <taxon>Bacillati</taxon>
        <taxon>Bacillota</taxon>
        <taxon>Clostridia</taxon>
        <taxon>Eubacteriales</taxon>
        <taxon>Clostridiaceae</taxon>
        <taxon>Clostridium</taxon>
    </lineage>
</organism>
<dbReference type="EMBL" id="CP020559">
    <property type="protein sequence ID" value="ARE87548.1"/>
    <property type="molecule type" value="Genomic_DNA"/>
</dbReference>
<feature type="transmembrane region" description="Helical" evidence="1">
    <location>
        <begin position="12"/>
        <end position="32"/>
    </location>
</feature>
<keyword evidence="4" id="KW-1185">Reference proteome</keyword>
<dbReference type="Proteomes" id="UP000192478">
    <property type="component" value="Chromosome"/>
</dbReference>
<keyword evidence="1" id="KW-0472">Membrane</keyword>
<gene>
    <name evidence="2" type="ORF">BJL90_15025</name>
    <name evidence="3" type="ORF">CLFO_19480</name>
</gene>
<protein>
    <submittedName>
        <fullName evidence="3">Uncharacterized protein</fullName>
    </submittedName>
</protein>
<proteinExistence type="predicted"/>
<dbReference type="AlphaFoldDB" id="A0AAC9RM71"/>
<accession>A0AAC9RM71</accession>
<sequence>MKVLRSNKGFILPLTMIIFLVLVIFSLSILTLSNNQGVLTGSLVNTQTSTKGGLIGQEKALQYAEAGYSAYLWKLNDHVNFYLTQESQDMLRVPIAYENGYYQLDVTWPSDEDRYVTITSTGWSKDSPEIKRTIQVQMQKKQFVHQVYVSQEEGNNIYFGGSDKLYGPVHTNGILKTMDNPGPEFFNTVTYTIGYQQQSGARPTFHRGVPQQVDELVMQKANTELKAWAELDDTVFIGRTCIHLEGDKIRVKYPNPDDYQPASYPNNNTGYIEKVIDIPPNGVIYIDGAEDSQGRPIGNKWEPRTGNLFIAGTLSGELTIAAKNNIYITHSDPTEWYDDHPYITTNYINTQNPNPNIPMTIDHHNAGIHYQNTTFNLNKTTGEVTILGEGKDMLGLVANNYVYILHYGWPRDGSSDGNHSWNYSWGWERYWTLFVGYRWRWERGSLDVAPNNMNIHATLFALNQGFGFEEYTETPGKNMIYLWGNITQYERYAVRRGSSGYGKQYVHDPRMFYHYPPHILEPINSGWEVRDWKELNSHLTDK</sequence>
<evidence type="ECO:0000256" key="1">
    <source>
        <dbReference type="SAM" id="Phobius"/>
    </source>
</evidence>
<keyword evidence="1" id="KW-1133">Transmembrane helix</keyword>
<name>A0AAC9RM71_9CLOT</name>
<dbReference type="KEGG" id="cfm:BJL90_15025"/>
<evidence type="ECO:0000313" key="5">
    <source>
        <dbReference type="Proteomes" id="UP000192478"/>
    </source>
</evidence>
<dbReference type="EMBL" id="CP017603">
    <property type="protein sequence ID" value="AOY77048.1"/>
    <property type="molecule type" value="Genomic_DNA"/>
</dbReference>
<keyword evidence="1" id="KW-0812">Transmembrane</keyword>